<protein>
    <submittedName>
        <fullName evidence="1">Uncharacterized protein</fullName>
    </submittedName>
</protein>
<comment type="caution">
    <text evidence="1">The sequence shown here is derived from an EMBL/GenBank/DDBJ whole genome shotgun (WGS) entry which is preliminary data.</text>
</comment>
<dbReference type="EMBL" id="LXQA010124462">
    <property type="protein sequence ID" value="MCI21352.1"/>
    <property type="molecule type" value="Genomic_DNA"/>
</dbReference>
<evidence type="ECO:0000313" key="2">
    <source>
        <dbReference type="Proteomes" id="UP000265520"/>
    </source>
</evidence>
<dbReference type="AlphaFoldDB" id="A0A392QBU8"/>
<name>A0A392QBU8_9FABA</name>
<reference evidence="1 2" key="1">
    <citation type="journal article" date="2018" name="Front. Plant Sci.">
        <title>Red Clover (Trifolium pratense) and Zigzag Clover (T. medium) - A Picture of Genomic Similarities and Differences.</title>
        <authorList>
            <person name="Dluhosova J."/>
            <person name="Istvanek J."/>
            <person name="Nedelnik J."/>
            <person name="Repkova J."/>
        </authorList>
    </citation>
    <scope>NUCLEOTIDE SEQUENCE [LARGE SCALE GENOMIC DNA]</scope>
    <source>
        <strain evidence="2">cv. 10/8</strain>
        <tissue evidence="1">Leaf</tissue>
    </source>
</reference>
<evidence type="ECO:0000313" key="1">
    <source>
        <dbReference type="EMBL" id="MCI21352.1"/>
    </source>
</evidence>
<proteinExistence type="predicted"/>
<dbReference type="Proteomes" id="UP000265520">
    <property type="component" value="Unassembled WGS sequence"/>
</dbReference>
<feature type="non-terminal residue" evidence="1">
    <location>
        <position position="1"/>
    </location>
</feature>
<sequence length="25" mass="2872">HTPHFLHQVAKLDGVINEMDSIKLE</sequence>
<accession>A0A392QBU8</accession>
<keyword evidence="2" id="KW-1185">Reference proteome</keyword>
<organism evidence="1 2">
    <name type="scientific">Trifolium medium</name>
    <dbReference type="NCBI Taxonomy" id="97028"/>
    <lineage>
        <taxon>Eukaryota</taxon>
        <taxon>Viridiplantae</taxon>
        <taxon>Streptophyta</taxon>
        <taxon>Embryophyta</taxon>
        <taxon>Tracheophyta</taxon>
        <taxon>Spermatophyta</taxon>
        <taxon>Magnoliopsida</taxon>
        <taxon>eudicotyledons</taxon>
        <taxon>Gunneridae</taxon>
        <taxon>Pentapetalae</taxon>
        <taxon>rosids</taxon>
        <taxon>fabids</taxon>
        <taxon>Fabales</taxon>
        <taxon>Fabaceae</taxon>
        <taxon>Papilionoideae</taxon>
        <taxon>50 kb inversion clade</taxon>
        <taxon>NPAAA clade</taxon>
        <taxon>Hologalegina</taxon>
        <taxon>IRL clade</taxon>
        <taxon>Trifolieae</taxon>
        <taxon>Trifolium</taxon>
    </lineage>
</organism>